<gene>
    <name evidence="1" type="ORF">ACFSBX_00650</name>
</gene>
<evidence type="ECO:0000313" key="2">
    <source>
        <dbReference type="Proteomes" id="UP001597085"/>
    </source>
</evidence>
<proteinExistence type="predicted"/>
<dbReference type="SUPFAM" id="SSF46785">
    <property type="entry name" value="Winged helix' DNA-binding domain"/>
    <property type="match status" value="1"/>
</dbReference>
<protein>
    <recommendedName>
        <fullName evidence="3">Transcriptional regulator</fullName>
    </recommendedName>
</protein>
<organism evidence="1 2">
    <name type="scientific">Halobellus rarus</name>
    <dbReference type="NCBI Taxonomy" id="1126237"/>
    <lineage>
        <taxon>Archaea</taxon>
        <taxon>Methanobacteriati</taxon>
        <taxon>Methanobacteriota</taxon>
        <taxon>Stenosarchaea group</taxon>
        <taxon>Halobacteria</taxon>
        <taxon>Halobacteriales</taxon>
        <taxon>Haloferacaceae</taxon>
        <taxon>Halobellus</taxon>
    </lineage>
</organism>
<dbReference type="RefSeq" id="WP_256421638.1">
    <property type="nucleotide sequence ID" value="NZ_JANHDI010000008.1"/>
</dbReference>
<dbReference type="Pfam" id="PF25212">
    <property type="entry name" value="HVO_A0114"/>
    <property type="match status" value="1"/>
</dbReference>
<name>A0ABD6CJC7_9EURY</name>
<comment type="caution">
    <text evidence="1">The sequence shown here is derived from an EMBL/GenBank/DDBJ whole genome shotgun (WGS) entry which is preliminary data.</text>
</comment>
<accession>A0ABD6CJC7</accession>
<dbReference type="EMBL" id="JBHUDK010000002">
    <property type="protein sequence ID" value="MFD1597484.1"/>
    <property type="molecule type" value="Genomic_DNA"/>
</dbReference>
<sequence length="150" mass="16787">MNDTTPPLHPMEREQLRAESTLVVTVKSSSEFHDDVADGIAALERDGTVDSMPTLSFTSYDDLMGTLTPRVLDLIEAICREEPSSINETARVVDRDVKNVHEELSRLAQLGIIFFEEDGQSKRPVVWFDELVINLPFDSETGDTAADELY</sequence>
<reference evidence="1 2" key="1">
    <citation type="journal article" date="2019" name="Int. J. Syst. Evol. Microbiol.">
        <title>The Global Catalogue of Microorganisms (GCM) 10K type strain sequencing project: providing services to taxonomists for standard genome sequencing and annotation.</title>
        <authorList>
            <consortium name="The Broad Institute Genomics Platform"/>
            <consortium name="The Broad Institute Genome Sequencing Center for Infectious Disease"/>
            <person name="Wu L."/>
            <person name="Ma J."/>
        </authorList>
    </citation>
    <scope>NUCLEOTIDE SEQUENCE [LARGE SCALE GENOMIC DNA]</scope>
    <source>
        <strain evidence="1 2">CGMCC 1.12121</strain>
    </source>
</reference>
<dbReference type="AlphaFoldDB" id="A0ABD6CJC7"/>
<keyword evidence="2" id="KW-1185">Reference proteome</keyword>
<evidence type="ECO:0000313" key="1">
    <source>
        <dbReference type="EMBL" id="MFD1597484.1"/>
    </source>
</evidence>
<evidence type="ECO:0008006" key="3">
    <source>
        <dbReference type="Google" id="ProtNLM"/>
    </source>
</evidence>
<dbReference type="InterPro" id="IPR036390">
    <property type="entry name" value="WH_DNA-bd_sf"/>
</dbReference>
<dbReference type="Proteomes" id="UP001597085">
    <property type="component" value="Unassembled WGS sequence"/>
</dbReference>